<name>A0A7W6EP40_9BACT</name>
<organism evidence="1 2">
    <name type="scientific">Runella defluvii</name>
    <dbReference type="NCBI Taxonomy" id="370973"/>
    <lineage>
        <taxon>Bacteria</taxon>
        <taxon>Pseudomonadati</taxon>
        <taxon>Bacteroidota</taxon>
        <taxon>Cytophagia</taxon>
        <taxon>Cytophagales</taxon>
        <taxon>Spirosomataceae</taxon>
        <taxon>Runella</taxon>
    </lineage>
</organism>
<gene>
    <name evidence="1" type="ORF">FHS57_001067</name>
</gene>
<keyword evidence="2" id="KW-1185">Reference proteome</keyword>
<reference evidence="1 2" key="1">
    <citation type="submission" date="2020-08" db="EMBL/GenBank/DDBJ databases">
        <title>Genomic Encyclopedia of Type Strains, Phase IV (KMG-IV): sequencing the most valuable type-strain genomes for metagenomic binning, comparative biology and taxonomic classification.</title>
        <authorList>
            <person name="Goeker M."/>
        </authorList>
    </citation>
    <scope>NUCLEOTIDE SEQUENCE [LARGE SCALE GENOMIC DNA]</scope>
    <source>
        <strain evidence="1 2">DSM 17976</strain>
    </source>
</reference>
<dbReference type="Proteomes" id="UP000541352">
    <property type="component" value="Unassembled WGS sequence"/>
</dbReference>
<sequence>MKAERKTLKSTARKILTDKKIIQAKGMERAASEDGIKFVKPFSITSL</sequence>
<dbReference type="RefSeq" id="WP_221225554.1">
    <property type="nucleotide sequence ID" value="NZ_JACIBY010000002.1"/>
</dbReference>
<evidence type="ECO:0000313" key="1">
    <source>
        <dbReference type="EMBL" id="MBB3837073.1"/>
    </source>
</evidence>
<proteinExistence type="predicted"/>
<comment type="caution">
    <text evidence="1">The sequence shown here is derived from an EMBL/GenBank/DDBJ whole genome shotgun (WGS) entry which is preliminary data.</text>
</comment>
<accession>A0A7W6EP40</accession>
<dbReference type="EMBL" id="JACIBY010000002">
    <property type="protein sequence ID" value="MBB3837073.1"/>
    <property type="molecule type" value="Genomic_DNA"/>
</dbReference>
<dbReference type="AlphaFoldDB" id="A0A7W6EP40"/>
<protein>
    <submittedName>
        <fullName evidence="1">Uncharacterized protein</fullName>
    </submittedName>
</protein>
<evidence type="ECO:0000313" key="2">
    <source>
        <dbReference type="Proteomes" id="UP000541352"/>
    </source>
</evidence>